<evidence type="ECO:0000259" key="6">
    <source>
        <dbReference type="Pfam" id="PF12430"/>
    </source>
</evidence>
<accession>A0A0F7ZUF3</accession>
<feature type="transmembrane region" description="Helical" evidence="5">
    <location>
        <begin position="188"/>
        <end position="212"/>
    </location>
</feature>
<keyword evidence="4 5" id="KW-0472">Membrane</keyword>
<evidence type="ECO:0000256" key="2">
    <source>
        <dbReference type="ARBA" id="ARBA00022692"/>
    </source>
</evidence>
<sequence length="451" mass="47800">MWPFSSCAGADSCAPPSASPLKASTLLALVPFALVFALVDALAVRHVFPRLSRAFGATVALAATLGLLIMAEIVEAVDPTARDLALRVTVPALLFFLVVLVPWLECRSLVAAAGWTFEASAKGRPPRAAWGLQLLLFAAWLLMFWSVGRAVPAAATMTTARSMLASRSSVTAHRPVSEMLTRACLERVGVVGISLMALLAGFASVSSPWHTLNDTASRRRRRPPTEADINRKQVGLDAANEMLLTKRHQLQALEKKASHATAAAGAAGTDGGVGFIGRVFGSLRSASGGDEAEMRSLRVEIAGLESMQASLSSKLHHIKTDRAAAARASTPLGRLLLVPSWAFSAYCLYRIAATSLTTLRRASSPSASFASTDPISRFLGLVARHWDPTLDQAAWARTISFALSGVILVASANSAIQTFHLFSRWAPGLVRHARANLALAVGQVAATYTSV</sequence>
<feature type="transmembrane region" description="Helical" evidence="5">
    <location>
        <begin position="129"/>
        <end position="147"/>
    </location>
</feature>
<evidence type="ECO:0008006" key="10">
    <source>
        <dbReference type="Google" id="ProtNLM"/>
    </source>
</evidence>
<keyword evidence="3 5" id="KW-1133">Transmembrane helix</keyword>
<name>A0A0F7ZUF3_9HYPO</name>
<evidence type="ECO:0000313" key="8">
    <source>
        <dbReference type="EMBL" id="KJZ74763.1"/>
    </source>
</evidence>
<keyword evidence="9" id="KW-1185">Reference proteome</keyword>
<dbReference type="InterPro" id="IPR015672">
    <property type="entry name" value="GPHR/GTG"/>
</dbReference>
<dbReference type="InterPro" id="IPR025969">
    <property type="entry name" value="ABA_GPCR_dom"/>
</dbReference>
<dbReference type="OrthoDB" id="264392at2759"/>
<dbReference type="InterPro" id="IPR022535">
    <property type="entry name" value="Golgi_pH-regulator_cons_dom"/>
</dbReference>
<dbReference type="PANTHER" id="PTHR15948:SF0">
    <property type="entry name" value="GOLGI PH REGULATOR A-RELATED"/>
    <property type="match status" value="1"/>
</dbReference>
<protein>
    <recommendedName>
        <fullName evidence="10">Abscisic acid G-protein coupled receptor-like domain-containing protein</fullName>
    </recommendedName>
</protein>
<dbReference type="GO" id="GO:0016020">
    <property type="term" value="C:membrane"/>
    <property type="evidence" value="ECO:0007669"/>
    <property type="project" value="UniProtKB-SubCell"/>
</dbReference>
<feature type="transmembrane region" description="Helical" evidence="5">
    <location>
        <begin position="55"/>
        <end position="74"/>
    </location>
</feature>
<feature type="domain" description="Abscisic acid G-protein coupled receptor-like" evidence="6">
    <location>
        <begin position="327"/>
        <end position="449"/>
    </location>
</feature>
<dbReference type="AlphaFoldDB" id="A0A0F7ZUF3"/>
<feature type="transmembrane region" description="Helical" evidence="5">
    <location>
        <begin position="25"/>
        <end position="43"/>
    </location>
</feature>
<evidence type="ECO:0000256" key="5">
    <source>
        <dbReference type="SAM" id="Phobius"/>
    </source>
</evidence>
<organism evidence="8 9">
    <name type="scientific">Hirsutella minnesotensis 3608</name>
    <dbReference type="NCBI Taxonomy" id="1043627"/>
    <lineage>
        <taxon>Eukaryota</taxon>
        <taxon>Fungi</taxon>
        <taxon>Dikarya</taxon>
        <taxon>Ascomycota</taxon>
        <taxon>Pezizomycotina</taxon>
        <taxon>Sordariomycetes</taxon>
        <taxon>Hypocreomycetidae</taxon>
        <taxon>Hypocreales</taxon>
        <taxon>Ophiocordycipitaceae</taxon>
        <taxon>Hirsutella</taxon>
    </lineage>
</organism>
<reference evidence="8 9" key="1">
    <citation type="journal article" date="2014" name="Genome Biol. Evol.">
        <title>Comparative genomics and transcriptomics analyses reveal divergent lifestyle features of nematode endoparasitic fungus Hirsutella minnesotensis.</title>
        <authorList>
            <person name="Lai Y."/>
            <person name="Liu K."/>
            <person name="Zhang X."/>
            <person name="Zhang X."/>
            <person name="Li K."/>
            <person name="Wang N."/>
            <person name="Shu C."/>
            <person name="Wu Y."/>
            <person name="Wang C."/>
            <person name="Bushley K.E."/>
            <person name="Xiang M."/>
            <person name="Liu X."/>
        </authorList>
    </citation>
    <scope>NUCLEOTIDE SEQUENCE [LARGE SCALE GENOMIC DNA]</scope>
    <source>
        <strain evidence="8 9">3608</strain>
    </source>
</reference>
<feature type="transmembrane region" description="Helical" evidence="5">
    <location>
        <begin position="94"/>
        <end position="117"/>
    </location>
</feature>
<dbReference type="Pfam" id="PF12430">
    <property type="entry name" value="ABA_GPCR"/>
    <property type="match status" value="1"/>
</dbReference>
<dbReference type="PANTHER" id="PTHR15948">
    <property type="entry name" value="G-PROTEIN COUPLED RECEPTOR 89-RELATED"/>
    <property type="match status" value="1"/>
</dbReference>
<evidence type="ECO:0000256" key="3">
    <source>
        <dbReference type="ARBA" id="ARBA00022989"/>
    </source>
</evidence>
<dbReference type="Proteomes" id="UP000054481">
    <property type="component" value="Unassembled WGS sequence"/>
</dbReference>
<proteinExistence type="predicted"/>
<evidence type="ECO:0000259" key="7">
    <source>
        <dbReference type="Pfam" id="PF12537"/>
    </source>
</evidence>
<dbReference type="Pfam" id="PF12537">
    <property type="entry name" value="GPHR_N"/>
    <property type="match status" value="1"/>
</dbReference>
<keyword evidence="2 5" id="KW-0812">Transmembrane</keyword>
<comment type="subcellular location">
    <subcellularLocation>
        <location evidence="1">Membrane</location>
        <topology evidence="1">Multi-pass membrane protein</topology>
    </subcellularLocation>
</comment>
<evidence type="ECO:0000256" key="1">
    <source>
        <dbReference type="ARBA" id="ARBA00004141"/>
    </source>
</evidence>
<feature type="domain" description="Golgi pH regulator conserved" evidence="7">
    <location>
        <begin position="180"/>
        <end position="250"/>
    </location>
</feature>
<dbReference type="EMBL" id="KQ030523">
    <property type="protein sequence ID" value="KJZ74763.1"/>
    <property type="molecule type" value="Genomic_DNA"/>
</dbReference>
<evidence type="ECO:0000313" key="9">
    <source>
        <dbReference type="Proteomes" id="UP000054481"/>
    </source>
</evidence>
<gene>
    <name evidence="8" type="ORF">HIM_05880</name>
</gene>
<evidence type="ECO:0000256" key="4">
    <source>
        <dbReference type="ARBA" id="ARBA00023136"/>
    </source>
</evidence>